<proteinExistence type="predicted"/>
<dbReference type="InterPro" id="IPR019734">
    <property type="entry name" value="TPR_rpt"/>
</dbReference>
<dbReference type="InterPro" id="IPR011990">
    <property type="entry name" value="TPR-like_helical_dom_sf"/>
</dbReference>
<keyword evidence="2" id="KW-1185">Reference proteome</keyword>
<evidence type="ECO:0000313" key="2">
    <source>
        <dbReference type="Proteomes" id="UP001057522"/>
    </source>
</evidence>
<comment type="caution">
    <text evidence="1">The sequence shown here is derived from an EMBL/GenBank/DDBJ whole genome shotgun (WGS) entry which is preliminary data.</text>
</comment>
<evidence type="ECO:0000313" key="1">
    <source>
        <dbReference type="EMBL" id="MCL9819389.1"/>
    </source>
</evidence>
<name>A0ABT0TUB9_9HELI</name>
<protein>
    <recommendedName>
        <fullName evidence="3">ATP-dependent nuclease subunit B</fullName>
    </recommendedName>
</protein>
<sequence>MLLKNKILIILVSGICLFLVLVGCLPKMQIDFSNNTYKEVENLEDMYIMQAYAALDLKLHDLAKENLTKAYELTQDKAYLKEIIGILMLKEEWNEAKKIALEYQKKYPKDEEMQQVLIEILGNMGDFRVANQEIQDLLKQDRSAQNLEIASSIYFLQNDYQKAIAYLRESYLLSGNEQIANKLASIYLLFLKDKNKAIRVYEEHIKKYGISQNIGERLALVYLEEKKVLDAARIYQNLYKATHDSKYARFVLEIYFKGNYFNQARKFLEQNPNIQSRDEFLLEIYRLTKEHKKAIALLQKLYAENGNVDYLALEAMLIYENAQNRNNIILLRQVTNKFEEVVKKSNNALYWNYYGYLLIDHSLDIKKGMQCVQEALKQEPKNPYFLDSLAWGYYKLNDCKNAQMVIGEIAQEDIQKEKEISEHFKLIQQCKIQ</sequence>
<dbReference type="SUPFAM" id="SSF48452">
    <property type="entry name" value="TPR-like"/>
    <property type="match status" value="2"/>
</dbReference>
<dbReference type="PROSITE" id="PS51257">
    <property type="entry name" value="PROKAR_LIPOPROTEIN"/>
    <property type="match status" value="1"/>
</dbReference>
<evidence type="ECO:0008006" key="3">
    <source>
        <dbReference type="Google" id="ProtNLM"/>
    </source>
</evidence>
<accession>A0ABT0TUB9</accession>
<dbReference type="EMBL" id="JAMOKX010000003">
    <property type="protein sequence ID" value="MCL9819389.1"/>
    <property type="molecule type" value="Genomic_DNA"/>
</dbReference>
<dbReference type="Pfam" id="PF13181">
    <property type="entry name" value="TPR_8"/>
    <property type="match status" value="2"/>
</dbReference>
<gene>
    <name evidence="1" type="ORF">NCR95_04290</name>
</gene>
<reference evidence="1" key="1">
    <citation type="submission" date="2022-06" db="EMBL/GenBank/DDBJ databases">
        <title>Helicobacter colisuis sp. nov.</title>
        <authorList>
            <person name="Papic B."/>
            <person name="Gruntar I."/>
        </authorList>
    </citation>
    <scope>NUCLEOTIDE SEQUENCE</scope>
    <source>
        <strain evidence="1">11154-15</strain>
    </source>
</reference>
<dbReference type="Gene3D" id="1.25.40.10">
    <property type="entry name" value="Tetratricopeptide repeat domain"/>
    <property type="match status" value="2"/>
</dbReference>
<dbReference type="Proteomes" id="UP001057522">
    <property type="component" value="Unassembled WGS sequence"/>
</dbReference>
<dbReference type="RefSeq" id="WP_250604075.1">
    <property type="nucleotide sequence ID" value="NZ_JAMOKX010000003.1"/>
</dbReference>
<organism evidence="1 2">
    <name type="scientific">Helicobacter colisuis</name>
    <dbReference type="NCBI Taxonomy" id="2949739"/>
    <lineage>
        <taxon>Bacteria</taxon>
        <taxon>Pseudomonadati</taxon>
        <taxon>Campylobacterota</taxon>
        <taxon>Epsilonproteobacteria</taxon>
        <taxon>Campylobacterales</taxon>
        <taxon>Helicobacteraceae</taxon>
        <taxon>Helicobacter</taxon>
    </lineage>
</organism>